<name>A0ABD2MTD4_9CUCU</name>
<protein>
    <submittedName>
        <fullName evidence="2">Uncharacterized protein</fullName>
    </submittedName>
</protein>
<dbReference type="Proteomes" id="UP001516400">
    <property type="component" value="Unassembled WGS sequence"/>
</dbReference>
<comment type="caution">
    <text evidence="2">The sequence shown here is derived from an EMBL/GenBank/DDBJ whole genome shotgun (WGS) entry which is preliminary data.</text>
</comment>
<feature type="compositionally biased region" description="Basic and acidic residues" evidence="1">
    <location>
        <begin position="1"/>
        <end position="28"/>
    </location>
</feature>
<evidence type="ECO:0000313" key="3">
    <source>
        <dbReference type="Proteomes" id="UP001516400"/>
    </source>
</evidence>
<reference evidence="2 3" key="1">
    <citation type="journal article" date="2021" name="BMC Biol.">
        <title>Horizontally acquired antibacterial genes associated with adaptive radiation of ladybird beetles.</title>
        <authorList>
            <person name="Li H.S."/>
            <person name="Tang X.F."/>
            <person name="Huang Y.H."/>
            <person name="Xu Z.Y."/>
            <person name="Chen M.L."/>
            <person name="Du X.Y."/>
            <person name="Qiu B.Y."/>
            <person name="Chen P.T."/>
            <person name="Zhang W."/>
            <person name="Slipinski A."/>
            <person name="Escalona H.E."/>
            <person name="Waterhouse R.M."/>
            <person name="Zwick A."/>
            <person name="Pang H."/>
        </authorList>
    </citation>
    <scope>NUCLEOTIDE SEQUENCE [LARGE SCALE GENOMIC DNA]</scope>
    <source>
        <strain evidence="2">SYSU2018</strain>
    </source>
</reference>
<organism evidence="2 3">
    <name type="scientific">Cryptolaemus montrouzieri</name>
    <dbReference type="NCBI Taxonomy" id="559131"/>
    <lineage>
        <taxon>Eukaryota</taxon>
        <taxon>Metazoa</taxon>
        <taxon>Ecdysozoa</taxon>
        <taxon>Arthropoda</taxon>
        <taxon>Hexapoda</taxon>
        <taxon>Insecta</taxon>
        <taxon>Pterygota</taxon>
        <taxon>Neoptera</taxon>
        <taxon>Endopterygota</taxon>
        <taxon>Coleoptera</taxon>
        <taxon>Polyphaga</taxon>
        <taxon>Cucujiformia</taxon>
        <taxon>Coccinelloidea</taxon>
        <taxon>Coccinellidae</taxon>
        <taxon>Scymninae</taxon>
        <taxon>Scymnini</taxon>
        <taxon>Cryptolaemus</taxon>
    </lineage>
</organism>
<accession>A0ABD2MTD4</accession>
<feature type="region of interest" description="Disordered" evidence="1">
    <location>
        <begin position="49"/>
        <end position="68"/>
    </location>
</feature>
<proteinExistence type="predicted"/>
<keyword evidence="3" id="KW-1185">Reference proteome</keyword>
<dbReference type="EMBL" id="JABFTP020000021">
    <property type="protein sequence ID" value="KAL3269700.1"/>
    <property type="molecule type" value="Genomic_DNA"/>
</dbReference>
<feature type="compositionally biased region" description="Polar residues" evidence="1">
    <location>
        <begin position="49"/>
        <end position="61"/>
    </location>
</feature>
<evidence type="ECO:0000313" key="2">
    <source>
        <dbReference type="EMBL" id="KAL3269700.1"/>
    </source>
</evidence>
<evidence type="ECO:0000256" key="1">
    <source>
        <dbReference type="SAM" id="MobiDB-lite"/>
    </source>
</evidence>
<feature type="region of interest" description="Disordered" evidence="1">
    <location>
        <begin position="1"/>
        <end position="38"/>
    </location>
</feature>
<sequence>MGQNPSKDKLRRTSSERIERIPKNEKYRSLNKKGSLKKREFQQVTQVLTPNKLSPKLTPQTVVPDGES</sequence>
<dbReference type="AlphaFoldDB" id="A0ABD2MTD4"/>
<gene>
    <name evidence="2" type="ORF">HHI36_008760</name>
</gene>